<evidence type="ECO:0000313" key="6">
    <source>
        <dbReference type="Proteomes" id="UP001162164"/>
    </source>
</evidence>
<accession>A0ABQ9JFX3</accession>
<dbReference type="InterPro" id="IPR011009">
    <property type="entry name" value="Kinase-like_dom_sf"/>
</dbReference>
<comment type="caution">
    <text evidence="5">The sequence shown here is derived from an EMBL/GenBank/DDBJ whole genome shotgun (WGS) entry which is preliminary data.</text>
</comment>
<dbReference type="Gene3D" id="1.10.510.10">
    <property type="entry name" value="Transferase(Phosphotransferase) domain 1"/>
    <property type="match status" value="1"/>
</dbReference>
<name>A0ABQ9JFX3_9CUCU</name>
<dbReference type="PANTHER" id="PTHR48013:SF11">
    <property type="entry name" value="LICORNE"/>
    <property type="match status" value="1"/>
</dbReference>
<dbReference type="PANTHER" id="PTHR48013">
    <property type="entry name" value="DUAL SPECIFICITY MITOGEN-ACTIVATED PROTEIN KINASE KINASE 5-RELATED"/>
    <property type="match status" value="1"/>
</dbReference>
<dbReference type="Proteomes" id="UP001162164">
    <property type="component" value="Unassembled WGS sequence"/>
</dbReference>
<keyword evidence="4" id="KW-0067">ATP-binding</keyword>
<dbReference type="SUPFAM" id="SSF56112">
    <property type="entry name" value="Protein kinase-like (PK-like)"/>
    <property type="match status" value="1"/>
</dbReference>
<keyword evidence="3" id="KW-0418">Kinase</keyword>
<evidence type="ECO:0000256" key="3">
    <source>
        <dbReference type="ARBA" id="ARBA00022777"/>
    </source>
</evidence>
<evidence type="ECO:0000256" key="4">
    <source>
        <dbReference type="ARBA" id="ARBA00022840"/>
    </source>
</evidence>
<keyword evidence="1" id="KW-0808">Transferase</keyword>
<gene>
    <name evidence="5" type="ORF">NQ317_003643</name>
</gene>
<evidence type="ECO:0000313" key="5">
    <source>
        <dbReference type="EMBL" id="KAJ8977089.1"/>
    </source>
</evidence>
<keyword evidence="2" id="KW-0547">Nucleotide-binding</keyword>
<evidence type="ECO:0000256" key="2">
    <source>
        <dbReference type="ARBA" id="ARBA00022741"/>
    </source>
</evidence>
<protein>
    <submittedName>
        <fullName evidence="5">Uncharacterized protein</fullName>
    </submittedName>
</protein>
<proteinExistence type="predicted"/>
<keyword evidence="6" id="KW-1185">Reference proteome</keyword>
<sequence>MGTPFEQLKQVVADDPPRLPPSRFLPEFEDFISKCLQKKYTDRLNYSQLLEHQFLVKHKEMDTDMSPFISEVLGTFR</sequence>
<dbReference type="EMBL" id="JAPWTJ010000589">
    <property type="protein sequence ID" value="KAJ8977089.1"/>
    <property type="molecule type" value="Genomic_DNA"/>
</dbReference>
<reference evidence="5" key="1">
    <citation type="journal article" date="2023" name="Insect Mol. Biol.">
        <title>Genome sequencing provides insights into the evolution of gene families encoding plant cell wall-degrading enzymes in longhorned beetles.</title>
        <authorList>
            <person name="Shin N.R."/>
            <person name="Okamura Y."/>
            <person name="Kirsch R."/>
            <person name="Pauchet Y."/>
        </authorList>
    </citation>
    <scope>NUCLEOTIDE SEQUENCE</scope>
    <source>
        <strain evidence="5">MMC_N1</strain>
    </source>
</reference>
<organism evidence="5 6">
    <name type="scientific">Molorchus minor</name>
    <dbReference type="NCBI Taxonomy" id="1323400"/>
    <lineage>
        <taxon>Eukaryota</taxon>
        <taxon>Metazoa</taxon>
        <taxon>Ecdysozoa</taxon>
        <taxon>Arthropoda</taxon>
        <taxon>Hexapoda</taxon>
        <taxon>Insecta</taxon>
        <taxon>Pterygota</taxon>
        <taxon>Neoptera</taxon>
        <taxon>Endopterygota</taxon>
        <taxon>Coleoptera</taxon>
        <taxon>Polyphaga</taxon>
        <taxon>Cucujiformia</taxon>
        <taxon>Chrysomeloidea</taxon>
        <taxon>Cerambycidae</taxon>
        <taxon>Lamiinae</taxon>
        <taxon>Monochamini</taxon>
        <taxon>Molorchus</taxon>
    </lineage>
</organism>
<evidence type="ECO:0000256" key="1">
    <source>
        <dbReference type="ARBA" id="ARBA00022679"/>
    </source>
</evidence>